<proteinExistence type="inferred from homology"/>
<dbReference type="PANTHER" id="PTHR24282">
    <property type="entry name" value="CYTOCHROME P450 FAMILY MEMBER"/>
    <property type="match status" value="1"/>
</dbReference>
<dbReference type="OrthoDB" id="1470350at2759"/>
<keyword evidence="8 11" id="KW-0408">Iron</keyword>
<keyword evidence="4" id="KW-0812">Transmembrane</keyword>
<evidence type="ECO:0000256" key="11">
    <source>
        <dbReference type="PIRSR" id="PIRSR602401-1"/>
    </source>
</evidence>
<evidence type="ECO:0000256" key="1">
    <source>
        <dbReference type="ARBA" id="ARBA00004167"/>
    </source>
</evidence>
<dbReference type="InterPro" id="IPR017972">
    <property type="entry name" value="Cyt_P450_CS"/>
</dbReference>
<evidence type="ECO:0000256" key="10">
    <source>
        <dbReference type="ARBA" id="ARBA00023136"/>
    </source>
</evidence>
<reference evidence="13 14" key="1">
    <citation type="submission" date="2019-12" db="EMBL/GenBank/DDBJ databases">
        <authorList>
            <person name="Alioto T."/>
            <person name="Alioto T."/>
            <person name="Gomez Garrido J."/>
        </authorList>
    </citation>
    <scope>NUCLEOTIDE SEQUENCE [LARGE SCALE GENOMIC DNA]</scope>
</reference>
<evidence type="ECO:0000256" key="7">
    <source>
        <dbReference type="ARBA" id="ARBA00023002"/>
    </source>
</evidence>
<dbReference type="PRINTS" id="PR00385">
    <property type="entry name" value="P450"/>
</dbReference>
<evidence type="ECO:0000256" key="4">
    <source>
        <dbReference type="ARBA" id="ARBA00022692"/>
    </source>
</evidence>
<organism evidence="13 14">
    <name type="scientific">Olea europaea subsp. europaea</name>
    <dbReference type="NCBI Taxonomy" id="158383"/>
    <lineage>
        <taxon>Eukaryota</taxon>
        <taxon>Viridiplantae</taxon>
        <taxon>Streptophyta</taxon>
        <taxon>Embryophyta</taxon>
        <taxon>Tracheophyta</taxon>
        <taxon>Spermatophyta</taxon>
        <taxon>Magnoliopsida</taxon>
        <taxon>eudicotyledons</taxon>
        <taxon>Gunneridae</taxon>
        <taxon>Pentapetalae</taxon>
        <taxon>asterids</taxon>
        <taxon>lamiids</taxon>
        <taxon>Lamiales</taxon>
        <taxon>Oleaceae</taxon>
        <taxon>Oleeae</taxon>
        <taxon>Olea</taxon>
    </lineage>
</organism>
<feature type="binding site" description="axial binding residue" evidence="11">
    <location>
        <position position="457"/>
    </location>
    <ligand>
        <name>heme</name>
        <dbReference type="ChEBI" id="CHEBI:30413"/>
    </ligand>
    <ligandPart>
        <name>Fe</name>
        <dbReference type="ChEBI" id="CHEBI:18248"/>
    </ligandPart>
</feature>
<comment type="caution">
    <text evidence="13">The sequence shown here is derived from an EMBL/GenBank/DDBJ whole genome shotgun (WGS) entry which is preliminary data.</text>
</comment>
<keyword evidence="7 12" id="KW-0560">Oxidoreductase</keyword>
<keyword evidence="5 11" id="KW-0479">Metal-binding</keyword>
<comment type="similarity">
    <text evidence="2 12">Belongs to the cytochrome P450 family.</text>
</comment>
<keyword evidence="3 11" id="KW-0349">Heme</keyword>
<dbReference type="InterPro" id="IPR001128">
    <property type="entry name" value="Cyt_P450"/>
</dbReference>
<dbReference type="GO" id="GO:0004497">
    <property type="term" value="F:monooxygenase activity"/>
    <property type="evidence" value="ECO:0007669"/>
    <property type="project" value="UniProtKB-KW"/>
</dbReference>
<dbReference type="PROSITE" id="PS00086">
    <property type="entry name" value="CYTOCHROME_P450"/>
    <property type="match status" value="1"/>
</dbReference>
<evidence type="ECO:0000256" key="6">
    <source>
        <dbReference type="ARBA" id="ARBA00022989"/>
    </source>
</evidence>
<dbReference type="AlphaFoldDB" id="A0A8S0QXL7"/>
<dbReference type="InterPro" id="IPR002401">
    <property type="entry name" value="Cyt_P450_E_grp-I"/>
</dbReference>
<keyword evidence="10" id="KW-0472">Membrane</keyword>
<dbReference type="PANTHER" id="PTHR24282:SF270">
    <property type="entry name" value="CYTOCHROME P450 CYP749A22-LIKE"/>
    <property type="match status" value="1"/>
</dbReference>
<comment type="cofactor">
    <cofactor evidence="11">
        <name>heme</name>
        <dbReference type="ChEBI" id="CHEBI:30413"/>
    </cofactor>
</comment>
<comment type="subcellular location">
    <subcellularLocation>
        <location evidence="1">Membrane</location>
        <topology evidence="1">Single-pass membrane protein</topology>
    </subcellularLocation>
</comment>
<evidence type="ECO:0000256" key="9">
    <source>
        <dbReference type="ARBA" id="ARBA00023033"/>
    </source>
</evidence>
<sequence length="547" mass="62546">MISLFSICLFFILLIPVRFLYNLWWIPFRVKNILQSQGLKGPAYKFIHGNTKEIIEMKKQARSSPMDVSSHDIYPRIHPHLYLWMKLYGQNFIMWDGARPQIVVSEPELVKEILINKEGKYGKIKPGRYLNKLLGEGIVIAEGEKWSKLRKLANHAFHGESLKDMVPSMIASVDTMLETWRKYEGKEIDVGEQFRFLTSDVISRTAFGSSYLEGRKVFETLTKLCVIISRNAHKIRYFGIEKLIRSQNDVEADETEQLLHDSIMAIVKMREDEVKAGRADSFGTDFLGSLLKVHHDMDKKNRISVVDLIDECKTFYFAGQETTYSLLCWSILLLAIHTDWQERARKEVLELFGQENPNSEGIARLKTVTMIIYETLRLYSPVVAISRHIHRNVQLGKYELPGNMDLIIPTLALHRNFEIWGEDAHLFKPERFAEGSAKVGNINSMAYLPFGYGPRACVGLNFAANEAKITLSMILQRYKFSLSPNYVHVPFQVLTAQPEKGVQVLLHSLFILDSGLLALVSSALCLWLCACVTTLWSMVHVSAQLLP</sequence>
<dbReference type="InterPro" id="IPR036396">
    <property type="entry name" value="Cyt_P450_sf"/>
</dbReference>
<keyword evidence="14" id="KW-1185">Reference proteome</keyword>
<dbReference type="InterPro" id="IPR050665">
    <property type="entry name" value="Cytochrome_P450_Monooxygen"/>
</dbReference>
<evidence type="ECO:0000313" key="14">
    <source>
        <dbReference type="Proteomes" id="UP000594638"/>
    </source>
</evidence>
<evidence type="ECO:0000256" key="3">
    <source>
        <dbReference type="ARBA" id="ARBA00022617"/>
    </source>
</evidence>
<accession>A0A8S0QXL7</accession>
<dbReference type="EMBL" id="CACTIH010002005">
    <property type="protein sequence ID" value="CAA2971282.1"/>
    <property type="molecule type" value="Genomic_DNA"/>
</dbReference>
<evidence type="ECO:0000256" key="2">
    <source>
        <dbReference type="ARBA" id="ARBA00010617"/>
    </source>
</evidence>
<dbReference type="Gramene" id="OE9A059750T4">
    <property type="protein sequence ID" value="OE9A059750C4"/>
    <property type="gene ID" value="OE9A059750"/>
</dbReference>
<dbReference type="Gene3D" id="1.10.630.10">
    <property type="entry name" value="Cytochrome P450"/>
    <property type="match status" value="1"/>
</dbReference>
<keyword evidence="6" id="KW-1133">Transmembrane helix</keyword>
<name>A0A8S0QXL7_OLEEU</name>
<evidence type="ECO:0000313" key="13">
    <source>
        <dbReference type="EMBL" id="CAA2971282.1"/>
    </source>
</evidence>
<dbReference type="Pfam" id="PF00067">
    <property type="entry name" value="p450"/>
    <property type="match status" value="1"/>
</dbReference>
<evidence type="ECO:0000256" key="8">
    <source>
        <dbReference type="ARBA" id="ARBA00023004"/>
    </source>
</evidence>
<dbReference type="PRINTS" id="PR00463">
    <property type="entry name" value="EP450I"/>
</dbReference>
<evidence type="ECO:0000256" key="12">
    <source>
        <dbReference type="RuleBase" id="RU000461"/>
    </source>
</evidence>
<keyword evidence="9 12" id="KW-0503">Monooxygenase</keyword>
<evidence type="ECO:0000256" key="5">
    <source>
        <dbReference type="ARBA" id="ARBA00022723"/>
    </source>
</evidence>
<gene>
    <name evidence="13" type="ORF">OLEA9_A059750</name>
</gene>
<dbReference type="GO" id="GO:0016020">
    <property type="term" value="C:membrane"/>
    <property type="evidence" value="ECO:0007669"/>
    <property type="project" value="UniProtKB-SubCell"/>
</dbReference>
<dbReference type="GO" id="GO:0016705">
    <property type="term" value="F:oxidoreductase activity, acting on paired donors, with incorporation or reduction of molecular oxygen"/>
    <property type="evidence" value="ECO:0007669"/>
    <property type="project" value="InterPro"/>
</dbReference>
<protein>
    <submittedName>
        <fullName evidence="13">Cytochrome P450 CYP749A22-like</fullName>
    </submittedName>
</protein>
<dbReference type="Proteomes" id="UP000594638">
    <property type="component" value="Unassembled WGS sequence"/>
</dbReference>
<dbReference type="SUPFAM" id="SSF48264">
    <property type="entry name" value="Cytochrome P450"/>
    <property type="match status" value="1"/>
</dbReference>
<dbReference type="GO" id="GO:0020037">
    <property type="term" value="F:heme binding"/>
    <property type="evidence" value="ECO:0007669"/>
    <property type="project" value="InterPro"/>
</dbReference>
<dbReference type="Gramene" id="OE9A059750T2">
    <property type="protein sequence ID" value="OE9A059750C2"/>
    <property type="gene ID" value="OE9A059750"/>
</dbReference>
<dbReference type="GO" id="GO:0005506">
    <property type="term" value="F:iron ion binding"/>
    <property type="evidence" value="ECO:0007669"/>
    <property type="project" value="InterPro"/>
</dbReference>